<dbReference type="STRING" id="453304.ATC03_18395"/>
<dbReference type="PROSITE" id="PS50928">
    <property type="entry name" value="ABC_TM1"/>
    <property type="match status" value="1"/>
</dbReference>
<reference evidence="9 10" key="1">
    <citation type="journal article" date="2016" name="Int. J. Syst. Evol. Microbiol.">
        <title>Agromyces aureus sp. nov., isolated from the rhizosphere of Salix caprea L. grown in a heavy-metal-contaminated soil.</title>
        <authorList>
            <person name="Corretto E."/>
            <person name="Antonielli L."/>
            <person name="Sessitsch A."/>
            <person name="Compant S."/>
            <person name="Gorfer M."/>
            <person name="Kuffner M."/>
            <person name="Brader G."/>
        </authorList>
    </citation>
    <scope>NUCLEOTIDE SEQUENCE [LARGE SCALE GENOMIC DNA]</scope>
    <source>
        <strain evidence="9 10">AR33</strain>
    </source>
</reference>
<keyword evidence="6 7" id="KW-0472">Membrane</keyword>
<accession>A0A191WJ76</accession>
<evidence type="ECO:0000256" key="4">
    <source>
        <dbReference type="ARBA" id="ARBA00022692"/>
    </source>
</evidence>
<dbReference type="Gene3D" id="1.10.3720.10">
    <property type="entry name" value="MetI-like"/>
    <property type="match status" value="1"/>
</dbReference>
<comment type="similarity">
    <text evidence="7">Belongs to the binding-protein-dependent transport system permease family.</text>
</comment>
<sequence>MDQEGTTMTATVSIEALNAPAPRRPRAGGRGLRGPSRWTWLLLGVIAAILLVWEAAVSWLHLVPEAFLPPPTAVFAAFLQLLVEPEFWQAFVFSMQNLLIGLVLAVVVGVVVGLAVGWSPVLRFTVAPFLWLLYSTPKVALAPLFILVLGLGNESKIALVFLLAVFPIILNTMEGAVTVQASLVNAGRVYGVNGVALGWKVILPSTLPYILAGIQRGAALGFTGEVLGEFLGGTGGLGHMLEFAAYQFQMDEAIAMVIVMVIIANLTLALISVLRKKLAPWYDDRQIMGRS</sequence>
<evidence type="ECO:0000313" key="10">
    <source>
        <dbReference type="Proteomes" id="UP000078437"/>
    </source>
</evidence>
<protein>
    <submittedName>
        <fullName evidence="9">ABC transporter permease</fullName>
    </submittedName>
</protein>
<feature type="transmembrane region" description="Helical" evidence="7">
    <location>
        <begin position="66"/>
        <end position="83"/>
    </location>
</feature>
<dbReference type="InterPro" id="IPR035906">
    <property type="entry name" value="MetI-like_sf"/>
</dbReference>
<name>A0A191WJ76_9MICO</name>
<comment type="subcellular location">
    <subcellularLocation>
        <location evidence="1 7">Cell membrane</location>
        <topology evidence="1 7">Multi-pass membrane protein</topology>
    </subcellularLocation>
</comment>
<feature type="transmembrane region" description="Helical" evidence="7">
    <location>
        <begin position="40"/>
        <end position="60"/>
    </location>
</feature>
<dbReference type="KEGG" id="agy:ATC03_18395"/>
<evidence type="ECO:0000259" key="8">
    <source>
        <dbReference type="PROSITE" id="PS50928"/>
    </source>
</evidence>
<dbReference type="GO" id="GO:0005886">
    <property type="term" value="C:plasma membrane"/>
    <property type="evidence" value="ECO:0007669"/>
    <property type="project" value="UniProtKB-SubCell"/>
</dbReference>
<feature type="transmembrane region" description="Helical" evidence="7">
    <location>
        <begin position="253"/>
        <end position="274"/>
    </location>
</feature>
<keyword evidence="2 7" id="KW-0813">Transport</keyword>
<dbReference type="Proteomes" id="UP000078437">
    <property type="component" value="Chromosome"/>
</dbReference>
<dbReference type="CDD" id="cd06261">
    <property type="entry name" value="TM_PBP2"/>
    <property type="match status" value="1"/>
</dbReference>
<reference evidence="10" key="2">
    <citation type="submission" date="2016-01" db="EMBL/GenBank/DDBJ databases">
        <title>Complete genome sequence of Agromyces aureus AR33T and comparison with related organisms.</title>
        <authorList>
            <person name="Corretto E."/>
            <person name="Antonielli L."/>
            <person name="Sessitsch A."/>
            <person name="Brader G."/>
        </authorList>
    </citation>
    <scope>NUCLEOTIDE SEQUENCE [LARGE SCALE GENOMIC DNA]</scope>
    <source>
        <strain evidence="10">AR33</strain>
    </source>
</reference>
<dbReference type="AlphaFoldDB" id="A0A191WJ76"/>
<dbReference type="SUPFAM" id="SSF161098">
    <property type="entry name" value="MetI-like"/>
    <property type="match status" value="1"/>
</dbReference>
<evidence type="ECO:0000256" key="2">
    <source>
        <dbReference type="ARBA" id="ARBA00022448"/>
    </source>
</evidence>
<evidence type="ECO:0000256" key="1">
    <source>
        <dbReference type="ARBA" id="ARBA00004651"/>
    </source>
</evidence>
<dbReference type="PANTHER" id="PTHR30151">
    <property type="entry name" value="ALKANE SULFONATE ABC TRANSPORTER-RELATED, MEMBRANE SUBUNIT"/>
    <property type="match status" value="1"/>
</dbReference>
<evidence type="ECO:0000256" key="6">
    <source>
        <dbReference type="ARBA" id="ARBA00023136"/>
    </source>
</evidence>
<keyword evidence="5 7" id="KW-1133">Transmembrane helix</keyword>
<evidence type="ECO:0000313" key="9">
    <source>
        <dbReference type="EMBL" id="ANJ28375.1"/>
    </source>
</evidence>
<dbReference type="Pfam" id="PF00528">
    <property type="entry name" value="BPD_transp_1"/>
    <property type="match status" value="1"/>
</dbReference>
<feature type="domain" description="ABC transmembrane type-1" evidence="8">
    <location>
        <begin position="91"/>
        <end position="272"/>
    </location>
</feature>
<dbReference type="EMBL" id="CP013979">
    <property type="protein sequence ID" value="ANJ28375.1"/>
    <property type="molecule type" value="Genomic_DNA"/>
</dbReference>
<gene>
    <name evidence="9" type="ORF">ATC03_18395</name>
</gene>
<feature type="transmembrane region" description="Helical" evidence="7">
    <location>
        <begin position="157"/>
        <end position="173"/>
    </location>
</feature>
<dbReference type="GO" id="GO:0055085">
    <property type="term" value="P:transmembrane transport"/>
    <property type="evidence" value="ECO:0007669"/>
    <property type="project" value="InterPro"/>
</dbReference>
<keyword evidence="3" id="KW-1003">Cell membrane</keyword>
<feature type="transmembrane region" description="Helical" evidence="7">
    <location>
        <begin position="129"/>
        <end position="150"/>
    </location>
</feature>
<dbReference type="InterPro" id="IPR000515">
    <property type="entry name" value="MetI-like"/>
</dbReference>
<keyword evidence="10" id="KW-1185">Reference proteome</keyword>
<evidence type="ECO:0000256" key="3">
    <source>
        <dbReference type="ARBA" id="ARBA00022475"/>
    </source>
</evidence>
<proteinExistence type="inferred from homology"/>
<evidence type="ECO:0000256" key="5">
    <source>
        <dbReference type="ARBA" id="ARBA00022989"/>
    </source>
</evidence>
<dbReference type="PANTHER" id="PTHR30151:SF0">
    <property type="entry name" value="ABC TRANSPORTER PERMEASE PROTEIN MJ0413-RELATED"/>
    <property type="match status" value="1"/>
</dbReference>
<keyword evidence="4 7" id="KW-0812">Transmembrane</keyword>
<organism evidence="9 10">
    <name type="scientific">Agromyces aureus</name>
    <dbReference type="NCBI Taxonomy" id="453304"/>
    <lineage>
        <taxon>Bacteria</taxon>
        <taxon>Bacillati</taxon>
        <taxon>Actinomycetota</taxon>
        <taxon>Actinomycetes</taxon>
        <taxon>Micrococcales</taxon>
        <taxon>Microbacteriaceae</taxon>
        <taxon>Agromyces</taxon>
    </lineage>
</organism>
<feature type="transmembrane region" description="Helical" evidence="7">
    <location>
        <begin position="95"/>
        <end position="117"/>
    </location>
</feature>
<evidence type="ECO:0000256" key="7">
    <source>
        <dbReference type="RuleBase" id="RU363032"/>
    </source>
</evidence>